<dbReference type="RefSeq" id="WP_067091938.1">
    <property type="nucleotide sequence ID" value="NZ_LWMV01000185.1"/>
</dbReference>
<keyword evidence="3" id="KW-1185">Reference proteome</keyword>
<evidence type="ECO:0000313" key="2">
    <source>
        <dbReference type="EMBL" id="KZX11517.1"/>
    </source>
</evidence>
<dbReference type="EMBL" id="LWMV01000185">
    <property type="protein sequence ID" value="KZX11517.1"/>
    <property type="molecule type" value="Genomic_DNA"/>
</dbReference>
<organism evidence="2 3">
    <name type="scientific">Methanobrevibacter curvatus</name>
    <dbReference type="NCBI Taxonomy" id="49547"/>
    <lineage>
        <taxon>Archaea</taxon>
        <taxon>Methanobacteriati</taxon>
        <taxon>Methanobacteriota</taxon>
        <taxon>Methanomada group</taxon>
        <taxon>Methanobacteria</taxon>
        <taxon>Methanobacteriales</taxon>
        <taxon>Methanobacteriaceae</taxon>
        <taxon>Methanobrevibacter</taxon>
    </lineage>
</organism>
<dbReference type="InterPro" id="IPR029058">
    <property type="entry name" value="AB_hydrolase_fold"/>
</dbReference>
<dbReference type="AlphaFoldDB" id="A0A166C609"/>
<keyword evidence="2" id="KW-0378">Hydrolase</keyword>
<proteinExistence type="predicted"/>
<dbReference type="Pfam" id="PF00561">
    <property type="entry name" value="Abhydrolase_1"/>
    <property type="match status" value="1"/>
</dbReference>
<dbReference type="SUPFAM" id="SSF53474">
    <property type="entry name" value="alpha/beta-Hydrolases"/>
    <property type="match status" value="1"/>
</dbReference>
<feature type="domain" description="AB hydrolase-1" evidence="1">
    <location>
        <begin position="17"/>
        <end position="266"/>
    </location>
</feature>
<dbReference type="Proteomes" id="UP000077245">
    <property type="component" value="Unassembled WGS sequence"/>
</dbReference>
<comment type="caution">
    <text evidence="2">The sequence shown here is derived from an EMBL/GenBank/DDBJ whole genome shotgun (WGS) entry which is preliminary data.</text>
</comment>
<dbReference type="Gene3D" id="3.40.50.1820">
    <property type="entry name" value="alpha/beta hydrolase"/>
    <property type="match status" value="1"/>
</dbReference>
<dbReference type="PANTHER" id="PTHR43798">
    <property type="entry name" value="MONOACYLGLYCEROL LIPASE"/>
    <property type="match status" value="1"/>
</dbReference>
<dbReference type="PATRIC" id="fig|49547.3.peg.1485"/>
<dbReference type="GO" id="GO:0016787">
    <property type="term" value="F:hydrolase activity"/>
    <property type="evidence" value="ECO:0007669"/>
    <property type="project" value="UniProtKB-KW"/>
</dbReference>
<dbReference type="OrthoDB" id="7531at2157"/>
<sequence length="306" mass="36258">MEKKIYFEEYGDKSNETIIFLHNKLMGSWIFEKQKKFFLNYHTIFLDIPNHSKSNLDWGTEFSIDESTELLKDFIVEHGRNKMAHLVGIDLGGELILNLISIYPDLVLTAIVSGVNLYFSNYNDLIDYANLKDYNEYNNLKGCNDHNGLRDYNDFLKIHKKKKLQKTLDFSKIEYLDKKDSNFLVRGYLAEFGISKRYFFQIKESIKKLSNKDISNISNETFNFTINDKHSFKNLLILFGTKEYPKIFKSAKKIKNHFPNSKVYSVYRAIHLWNLINPKWFNEVVLDFIENKKLDLSNKKYLEKIE</sequence>
<evidence type="ECO:0000313" key="3">
    <source>
        <dbReference type="Proteomes" id="UP000077245"/>
    </source>
</evidence>
<evidence type="ECO:0000259" key="1">
    <source>
        <dbReference type="Pfam" id="PF00561"/>
    </source>
</evidence>
<dbReference type="STRING" id="49547.MBCUR_13890"/>
<dbReference type="PANTHER" id="PTHR43798:SF33">
    <property type="entry name" value="HYDROLASE, PUTATIVE (AFU_ORTHOLOGUE AFUA_2G14860)-RELATED"/>
    <property type="match status" value="1"/>
</dbReference>
<dbReference type="InterPro" id="IPR000073">
    <property type="entry name" value="AB_hydrolase_1"/>
</dbReference>
<dbReference type="InterPro" id="IPR050266">
    <property type="entry name" value="AB_hydrolase_sf"/>
</dbReference>
<name>A0A166C609_9EURY</name>
<dbReference type="GO" id="GO:0016020">
    <property type="term" value="C:membrane"/>
    <property type="evidence" value="ECO:0007669"/>
    <property type="project" value="TreeGrafter"/>
</dbReference>
<protein>
    <submittedName>
        <fullName evidence="2">Alpha/beta hydrolase family protein</fullName>
    </submittedName>
</protein>
<accession>A0A166C609</accession>
<gene>
    <name evidence="2" type="ORF">MBCUR_13890</name>
</gene>
<reference evidence="2 3" key="1">
    <citation type="submission" date="2016-04" db="EMBL/GenBank/DDBJ databases">
        <title>Genome sequence of Methanobrevibacter curvatus DSM 11111.</title>
        <authorList>
            <person name="Poehlein A."/>
            <person name="Seedorf H."/>
            <person name="Daniel R."/>
        </authorList>
    </citation>
    <scope>NUCLEOTIDE SEQUENCE [LARGE SCALE GENOMIC DNA]</scope>
    <source>
        <strain evidence="2 3">DSM 11111</strain>
    </source>
</reference>